<dbReference type="AlphaFoldDB" id="A0A0S2FCE9"/>
<reference evidence="1 2" key="1">
    <citation type="journal article" date="2015" name="BMC Genomics">
        <title>Comparative genomics and metabolic profiling of the genus Lysobacter.</title>
        <authorList>
            <person name="de Bruijn I."/>
            <person name="Cheng X."/>
            <person name="de Jager V."/>
            <person name="Exposito R.G."/>
            <person name="Watrous J."/>
            <person name="Patel N."/>
            <person name="Postma J."/>
            <person name="Dorrestein P.C."/>
            <person name="Kobayashi D."/>
            <person name="Raaijmakers J.M."/>
        </authorList>
    </citation>
    <scope>NUCLEOTIDE SEQUENCE [LARGE SCALE GENOMIC DNA]</scope>
    <source>
        <strain evidence="1 2">76</strain>
    </source>
</reference>
<organism evidence="1 2">
    <name type="scientific">Lysobacter antibioticus</name>
    <dbReference type="NCBI Taxonomy" id="84531"/>
    <lineage>
        <taxon>Bacteria</taxon>
        <taxon>Pseudomonadati</taxon>
        <taxon>Pseudomonadota</taxon>
        <taxon>Gammaproteobacteria</taxon>
        <taxon>Lysobacterales</taxon>
        <taxon>Lysobacteraceae</taxon>
        <taxon>Lysobacter</taxon>
    </lineage>
</organism>
<gene>
    <name evidence="1" type="ORF">LA76x_3043</name>
</gene>
<evidence type="ECO:0000313" key="2">
    <source>
        <dbReference type="Proteomes" id="UP000060787"/>
    </source>
</evidence>
<sequence>MADPADKKALLIALKRHLEAEISRTQAKLDICDSSQDRIHLSDCRDNLRALERTQDPERSILVLETEEQEFYLDRLSGTRRYLDLVAKVPYPLSGSAVIEGREYRLSRHSHWHESVCPGAQFDGSTRRDERWTSRSIVRSKI</sequence>
<protein>
    <submittedName>
        <fullName evidence="1">Uncharacterized protein</fullName>
    </submittedName>
</protein>
<dbReference type="RefSeq" id="WP_057918289.1">
    <property type="nucleotide sequence ID" value="NZ_CP011129.1"/>
</dbReference>
<name>A0A0S2FCE9_LYSAN</name>
<keyword evidence="2" id="KW-1185">Reference proteome</keyword>
<dbReference type="EMBL" id="CP011129">
    <property type="protein sequence ID" value="ALN81171.1"/>
    <property type="molecule type" value="Genomic_DNA"/>
</dbReference>
<dbReference type="PATRIC" id="fig|84531.8.peg.3051"/>
<accession>A0A0S2FCE9</accession>
<dbReference type="Proteomes" id="UP000060787">
    <property type="component" value="Chromosome"/>
</dbReference>
<dbReference type="KEGG" id="lab:LA76x_3043"/>
<proteinExistence type="predicted"/>
<evidence type="ECO:0000313" key="1">
    <source>
        <dbReference type="EMBL" id="ALN81171.1"/>
    </source>
</evidence>